<proteinExistence type="predicted"/>
<keyword evidence="3" id="KW-1185">Reference proteome</keyword>
<dbReference type="EnsemblProtists" id="EOD37763">
    <property type="protein sequence ID" value="EOD37763"/>
    <property type="gene ID" value="EMIHUDRAFT_122297"/>
</dbReference>
<dbReference type="Proteomes" id="UP000013827">
    <property type="component" value="Unassembled WGS sequence"/>
</dbReference>
<feature type="compositionally biased region" description="Low complexity" evidence="1">
    <location>
        <begin position="385"/>
        <end position="394"/>
    </location>
</feature>
<dbReference type="HOGENOM" id="CLU_701312_0_0_1"/>
<dbReference type="KEGG" id="ehx:EMIHUDRAFT_122297"/>
<evidence type="ECO:0000313" key="2">
    <source>
        <dbReference type="EnsemblProtists" id="EOD37763"/>
    </source>
</evidence>
<dbReference type="AlphaFoldDB" id="A0A0D3KPS8"/>
<protein>
    <recommendedName>
        <fullName evidence="4">Rhodanese domain-containing protein</fullName>
    </recommendedName>
</protein>
<dbReference type="RefSeq" id="XP_005790192.1">
    <property type="nucleotide sequence ID" value="XM_005790135.1"/>
</dbReference>
<evidence type="ECO:0000256" key="1">
    <source>
        <dbReference type="SAM" id="MobiDB-lite"/>
    </source>
</evidence>
<evidence type="ECO:0008006" key="4">
    <source>
        <dbReference type="Google" id="ProtNLM"/>
    </source>
</evidence>
<dbReference type="PaxDb" id="2903-EOD37763"/>
<evidence type="ECO:0000313" key="3">
    <source>
        <dbReference type="Proteomes" id="UP000013827"/>
    </source>
</evidence>
<accession>A0A0D3KPS8</accession>
<organism evidence="2 3">
    <name type="scientific">Emiliania huxleyi (strain CCMP1516)</name>
    <dbReference type="NCBI Taxonomy" id="280463"/>
    <lineage>
        <taxon>Eukaryota</taxon>
        <taxon>Haptista</taxon>
        <taxon>Haptophyta</taxon>
        <taxon>Prymnesiophyceae</taxon>
        <taxon>Isochrysidales</taxon>
        <taxon>Noelaerhabdaceae</taxon>
        <taxon>Emiliania</taxon>
    </lineage>
</organism>
<dbReference type="GeneID" id="17283032"/>
<sequence length="394" mass="42032">MDRAADGWRVVHAGRLRTPPPLPETLKADWEAVFSMGCSERHRVLRPLVTGCGRSGTHAATAMLARAGLNAVHENGHLGDNTVFVSWPAAAYERSATYWRGWQCFAPIVKVHREPLNAISSIASGFNAHGVCGSGKRSATSSTTVNGSKVPDVSTANARPMDEAGWDAVSFQLANQVISLPLVNETNNFAQCCRLSRHERILLALNYWVGWNELADSVATHSVPIESLAADSFQSIWCAYCGASGNRCACDARSLSTNATNVAESRPDHNLSSTEVRGVPLTWQELYAIDATAAKQAAALARAYGYPGPWIAAADKRVDGTNGGEDWVTLGGDELADVYALPAEDYAGGEREQLSSALGRLLGLLQAEDEPSQSYTPFEEEADAADAVAAEAAA</sequence>
<feature type="region of interest" description="Disordered" evidence="1">
    <location>
        <begin position="370"/>
        <end position="394"/>
    </location>
</feature>
<name>A0A0D3KPS8_EMIH1</name>
<reference evidence="3" key="1">
    <citation type="journal article" date="2013" name="Nature">
        <title>Pan genome of the phytoplankton Emiliania underpins its global distribution.</title>
        <authorList>
            <person name="Read B.A."/>
            <person name="Kegel J."/>
            <person name="Klute M.J."/>
            <person name="Kuo A."/>
            <person name="Lefebvre S.C."/>
            <person name="Maumus F."/>
            <person name="Mayer C."/>
            <person name="Miller J."/>
            <person name="Monier A."/>
            <person name="Salamov A."/>
            <person name="Young J."/>
            <person name="Aguilar M."/>
            <person name="Claverie J.M."/>
            <person name="Frickenhaus S."/>
            <person name="Gonzalez K."/>
            <person name="Herman E.K."/>
            <person name="Lin Y.C."/>
            <person name="Napier J."/>
            <person name="Ogata H."/>
            <person name="Sarno A.F."/>
            <person name="Shmutz J."/>
            <person name="Schroeder D."/>
            <person name="de Vargas C."/>
            <person name="Verret F."/>
            <person name="von Dassow P."/>
            <person name="Valentin K."/>
            <person name="Van de Peer Y."/>
            <person name="Wheeler G."/>
            <person name="Dacks J.B."/>
            <person name="Delwiche C.F."/>
            <person name="Dyhrman S.T."/>
            <person name="Glockner G."/>
            <person name="John U."/>
            <person name="Richards T."/>
            <person name="Worden A.Z."/>
            <person name="Zhang X."/>
            <person name="Grigoriev I.V."/>
            <person name="Allen A.E."/>
            <person name="Bidle K."/>
            <person name="Borodovsky M."/>
            <person name="Bowler C."/>
            <person name="Brownlee C."/>
            <person name="Cock J.M."/>
            <person name="Elias M."/>
            <person name="Gladyshev V.N."/>
            <person name="Groth M."/>
            <person name="Guda C."/>
            <person name="Hadaegh A."/>
            <person name="Iglesias-Rodriguez M.D."/>
            <person name="Jenkins J."/>
            <person name="Jones B.M."/>
            <person name="Lawson T."/>
            <person name="Leese F."/>
            <person name="Lindquist E."/>
            <person name="Lobanov A."/>
            <person name="Lomsadze A."/>
            <person name="Malik S.B."/>
            <person name="Marsh M.E."/>
            <person name="Mackinder L."/>
            <person name="Mock T."/>
            <person name="Mueller-Roeber B."/>
            <person name="Pagarete A."/>
            <person name="Parker M."/>
            <person name="Probert I."/>
            <person name="Quesneville H."/>
            <person name="Raines C."/>
            <person name="Rensing S.A."/>
            <person name="Riano-Pachon D.M."/>
            <person name="Richier S."/>
            <person name="Rokitta S."/>
            <person name="Shiraiwa Y."/>
            <person name="Soanes D.M."/>
            <person name="van der Giezen M."/>
            <person name="Wahlund T.M."/>
            <person name="Williams B."/>
            <person name="Wilson W."/>
            <person name="Wolfe G."/>
            <person name="Wurch L.L."/>
        </authorList>
    </citation>
    <scope>NUCLEOTIDE SEQUENCE</scope>
</reference>
<reference evidence="2" key="2">
    <citation type="submission" date="2024-10" db="UniProtKB">
        <authorList>
            <consortium name="EnsemblProtists"/>
        </authorList>
    </citation>
    <scope>IDENTIFICATION</scope>
</reference>